<dbReference type="EMBL" id="JBANAX010000216">
    <property type="protein sequence ID" value="KAL1218300.1"/>
    <property type="molecule type" value="Genomic_DNA"/>
</dbReference>
<proteinExistence type="inferred from homology"/>
<comment type="similarity">
    <text evidence="1">Belongs to the IAA-amido conjugating enzyme family.</text>
</comment>
<protein>
    <submittedName>
        <fullName evidence="4">4-substituted benzoates-glutamate ligase GH3.12</fullName>
    </submittedName>
</protein>
<dbReference type="Proteomes" id="UP001558713">
    <property type="component" value="Unassembled WGS sequence"/>
</dbReference>
<evidence type="ECO:0000259" key="3">
    <source>
        <dbReference type="Pfam" id="PF23571"/>
    </source>
</evidence>
<dbReference type="Pfam" id="PF23571">
    <property type="entry name" value="GH3_M"/>
    <property type="match status" value="1"/>
</dbReference>
<organism evidence="4 5">
    <name type="scientific">Cardamine amara subsp. amara</name>
    <dbReference type="NCBI Taxonomy" id="228776"/>
    <lineage>
        <taxon>Eukaryota</taxon>
        <taxon>Viridiplantae</taxon>
        <taxon>Streptophyta</taxon>
        <taxon>Embryophyta</taxon>
        <taxon>Tracheophyta</taxon>
        <taxon>Spermatophyta</taxon>
        <taxon>Magnoliopsida</taxon>
        <taxon>eudicotyledons</taxon>
        <taxon>Gunneridae</taxon>
        <taxon>Pentapetalae</taxon>
        <taxon>rosids</taxon>
        <taxon>malvids</taxon>
        <taxon>Brassicales</taxon>
        <taxon>Brassicaceae</taxon>
        <taxon>Cardamineae</taxon>
        <taxon>Cardamine</taxon>
    </lineage>
</organism>
<comment type="caution">
    <text evidence="4">The sequence shown here is derived from an EMBL/GenBank/DDBJ whole genome shotgun (WGS) entry which is preliminary data.</text>
</comment>
<evidence type="ECO:0000256" key="2">
    <source>
        <dbReference type="ARBA" id="ARBA00022598"/>
    </source>
</evidence>
<dbReference type="InterPro" id="IPR004993">
    <property type="entry name" value="GH3"/>
</dbReference>
<evidence type="ECO:0000256" key="1">
    <source>
        <dbReference type="ARBA" id="ARBA00008068"/>
    </source>
</evidence>
<evidence type="ECO:0000313" key="4">
    <source>
        <dbReference type="EMBL" id="KAL1218300.1"/>
    </source>
</evidence>
<reference evidence="4 5" key="1">
    <citation type="submission" date="2024-04" db="EMBL/GenBank/DDBJ databases">
        <title>Genome assembly C_amara_ONT_v2.</title>
        <authorList>
            <person name="Yant L."/>
            <person name="Moore C."/>
            <person name="Slenker M."/>
        </authorList>
    </citation>
    <scope>NUCLEOTIDE SEQUENCE [LARGE SCALE GENOMIC DNA]</scope>
    <source>
        <tissue evidence="4">Leaf</tissue>
    </source>
</reference>
<accession>A0ABD1BM72</accession>
<dbReference type="PANTHER" id="PTHR31901">
    <property type="entry name" value="GH3 DOMAIN-CONTAINING PROTEIN"/>
    <property type="match status" value="1"/>
</dbReference>
<dbReference type="PANTHER" id="PTHR31901:SF81">
    <property type="entry name" value="AUXIN-RESPONSIVE GH3 FAMILY PROTEIN"/>
    <property type="match status" value="1"/>
</dbReference>
<dbReference type="AlphaFoldDB" id="A0ABD1BM72"/>
<dbReference type="GO" id="GO:0016874">
    <property type="term" value="F:ligase activity"/>
    <property type="evidence" value="ECO:0007669"/>
    <property type="project" value="UniProtKB-KW"/>
</dbReference>
<keyword evidence="2 4" id="KW-0436">Ligase</keyword>
<sequence length="225" mass="25501">MIISGPALRPSNWYYSYTSPDEVILCQDNKQNLYCHLLCGLLQRNEVTRIGSIFASVIVRAIKFLEDSWEELCSSIRSGQLSEWITDIGCRDSVSIILGMPHPEVANTIEEICNQKCRKGIITRHWPKAKYIETIVTGSMVQYVPTLNYYCNDVLPLVSTIYASSETTFGLNLNPMCKPEDVSYTFMPNMSYFEFIPVGGDKNDIVDLVDVKLGCSYGHKFLRLV</sequence>
<gene>
    <name evidence="4" type="ORF">V5N11_034182</name>
</gene>
<dbReference type="InterPro" id="IPR055377">
    <property type="entry name" value="GH3_M"/>
</dbReference>
<feature type="domain" description="GH3 middle" evidence="3">
    <location>
        <begin position="184"/>
        <end position="217"/>
    </location>
</feature>
<evidence type="ECO:0000313" key="5">
    <source>
        <dbReference type="Proteomes" id="UP001558713"/>
    </source>
</evidence>
<name>A0ABD1BM72_CARAN</name>
<dbReference type="Pfam" id="PF03321">
    <property type="entry name" value="GH3"/>
    <property type="match status" value="1"/>
</dbReference>
<keyword evidence="5" id="KW-1185">Reference proteome</keyword>